<reference evidence="2 3" key="2">
    <citation type="journal article" date="2010" name="Nature">
        <title>Comparative genomics reveals mobile pathogenicity chromosomes in Fusarium.</title>
        <authorList>
            <person name="Ma L.J."/>
            <person name="van der Does H.C."/>
            <person name="Borkovich K.A."/>
            <person name="Coleman J.J."/>
            <person name="Daboussi M.J."/>
            <person name="Di Pietro A."/>
            <person name="Dufresne M."/>
            <person name="Freitag M."/>
            <person name="Grabherr M."/>
            <person name="Henrissat B."/>
            <person name="Houterman P.M."/>
            <person name="Kang S."/>
            <person name="Shim W.B."/>
            <person name="Woloshuk C."/>
            <person name="Xie X."/>
            <person name="Xu J.R."/>
            <person name="Antoniw J."/>
            <person name="Baker S.E."/>
            <person name="Bluhm B.H."/>
            <person name="Breakspear A."/>
            <person name="Brown D.W."/>
            <person name="Butchko R.A."/>
            <person name="Chapman S."/>
            <person name="Coulson R."/>
            <person name="Coutinho P.M."/>
            <person name="Danchin E.G."/>
            <person name="Diener A."/>
            <person name="Gale L.R."/>
            <person name="Gardiner D.M."/>
            <person name="Goff S."/>
            <person name="Hammond-Kosack K.E."/>
            <person name="Hilburn K."/>
            <person name="Hua-Van A."/>
            <person name="Jonkers W."/>
            <person name="Kazan K."/>
            <person name="Kodira C.D."/>
            <person name="Koehrsen M."/>
            <person name="Kumar L."/>
            <person name="Lee Y.H."/>
            <person name="Li L."/>
            <person name="Manners J.M."/>
            <person name="Miranda-Saavedra D."/>
            <person name="Mukherjee M."/>
            <person name="Park G."/>
            <person name="Park J."/>
            <person name="Park S.Y."/>
            <person name="Proctor R.H."/>
            <person name="Regev A."/>
            <person name="Ruiz-Roldan M.C."/>
            <person name="Sain D."/>
            <person name="Sakthikumar S."/>
            <person name="Sykes S."/>
            <person name="Schwartz D.C."/>
            <person name="Turgeon B.G."/>
            <person name="Wapinski I."/>
            <person name="Yoder O."/>
            <person name="Young S."/>
            <person name="Zeng Q."/>
            <person name="Zhou S."/>
            <person name="Galagan J."/>
            <person name="Cuomo C.A."/>
            <person name="Kistler H.C."/>
            <person name="Rep M."/>
        </authorList>
    </citation>
    <scope>GENOME REANNOTATION</scope>
    <source>
        <strain evidence="3">ATCC MYA-4620 / CBS 123657 / FGSC 9075 / NRRL 31084 / PH-1</strain>
        <strain evidence="2">PH-1 / ATCC MYA-4620 / FGSC 9075 / NRRL 31084</strain>
    </source>
</reference>
<dbReference type="InParanoid" id="A0A098CZJ0"/>
<accession>A0A098CZJ0</accession>
<reference evidence="2" key="4">
    <citation type="submission" date="2017-01" db="UniProtKB">
        <authorList>
            <consortium name="EnsemblFungi"/>
        </authorList>
    </citation>
    <scope>IDENTIFICATION</scope>
    <source>
        <strain evidence="2">PH-1 / ATCC MYA-4620 / FGSC 9075 / NRRL 31084</strain>
    </source>
</reference>
<evidence type="ECO:0000313" key="1">
    <source>
        <dbReference type="EMBL" id="CEF72018.1"/>
    </source>
</evidence>
<keyword evidence="3" id="KW-1185">Reference proteome</keyword>
<dbReference type="EMBL" id="HG970332">
    <property type="protein sequence ID" value="CEF72018.1"/>
    <property type="molecule type" value="Genomic_DNA"/>
</dbReference>
<reference evidence="1 3" key="3">
    <citation type="journal article" date="2015" name="BMC Genomics">
        <title>The completed genome sequence of the pathogenic ascomycete fungus Fusarium graminearum.</title>
        <authorList>
            <person name="King R."/>
            <person name="Urban M."/>
            <person name="Hammond-Kosack M.C."/>
            <person name="Hassani-Pak K."/>
            <person name="Hammond-Kosack K.E."/>
        </authorList>
    </citation>
    <scope>NUCLEOTIDE SEQUENCE [LARGE SCALE GENOMIC DNA]</scope>
    <source>
        <strain evidence="3">ATCC MYA-4620 / CBS 123657 / FGSC 9075 / NRRL 31084 / PH-1</strain>
        <strain evidence="1">PH-1</strain>
    </source>
</reference>
<dbReference type="AlphaFoldDB" id="A0A098CZJ0"/>
<proteinExistence type="predicted"/>
<protein>
    <submittedName>
        <fullName evidence="1">Chromosome 1, complete genome</fullName>
    </submittedName>
</protein>
<evidence type="ECO:0000313" key="2">
    <source>
        <dbReference type="EnsemblFungi" id="CEF72018"/>
    </source>
</evidence>
<dbReference type="VEuPathDB" id="FungiDB:FGRAMPH1_01G00435"/>
<accession>A0A0E0RL93</accession>
<dbReference type="Proteomes" id="UP000070720">
    <property type="component" value="Chromosome 1"/>
</dbReference>
<sequence>MAPIKDPHPDHVYGKCAHVWDSRLKCHGKTSINYETCNFCEKDRIPSSRALNRKLEDIGFFHIILCDSSEHWYYSIERPW</sequence>
<organism evidence="1 3">
    <name type="scientific">Gibberella zeae (strain ATCC MYA-4620 / CBS 123657 / FGSC 9075 / NRRL 31084 / PH-1)</name>
    <name type="common">Wheat head blight fungus</name>
    <name type="synonym">Fusarium graminearum</name>
    <dbReference type="NCBI Taxonomy" id="229533"/>
    <lineage>
        <taxon>Eukaryota</taxon>
        <taxon>Fungi</taxon>
        <taxon>Dikarya</taxon>
        <taxon>Ascomycota</taxon>
        <taxon>Pezizomycotina</taxon>
        <taxon>Sordariomycetes</taxon>
        <taxon>Hypocreomycetidae</taxon>
        <taxon>Hypocreales</taxon>
        <taxon>Nectriaceae</taxon>
        <taxon>Fusarium</taxon>
    </lineage>
</organism>
<evidence type="ECO:0000313" key="3">
    <source>
        <dbReference type="Proteomes" id="UP000070720"/>
    </source>
</evidence>
<gene>
    <name evidence="1" type="ORF">FGRAMPH1_01T00435</name>
</gene>
<name>A0A098CZJ0_GIBZE</name>
<dbReference type="EnsemblFungi" id="CEF72018">
    <property type="protein sequence ID" value="CEF72018"/>
    <property type="gene ID" value="FGRRES_15699"/>
</dbReference>
<reference evidence="2 3" key="1">
    <citation type="journal article" date="2007" name="Science">
        <title>The Fusarium graminearum genome reveals a link between localized polymorphism and pathogen specialization.</title>
        <authorList>
            <person name="Cuomo C.A."/>
            <person name="Gueldener U."/>
            <person name="Xu J.-R."/>
            <person name="Trail F."/>
            <person name="Turgeon B.G."/>
            <person name="Di Pietro A."/>
            <person name="Walton J.D."/>
            <person name="Ma L.-J."/>
            <person name="Baker S.E."/>
            <person name="Rep M."/>
            <person name="Adam G."/>
            <person name="Antoniw J."/>
            <person name="Baldwin T."/>
            <person name="Calvo S.E."/>
            <person name="Chang Y.-L."/>
            <person name="DeCaprio D."/>
            <person name="Gale L.R."/>
            <person name="Gnerre S."/>
            <person name="Goswami R.S."/>
            <person name="Hammond-Kosack K."/>
            <person name="Harris L.J."/>
            <person name="Hilburn K."/>
            <person name="Kennell J.C."/>
            <person name="Kroken S."/>
            <person name="Magnuson J.K."/>
            <person name="Mannhaupt G."/>
            <person name="Mauceli E.W."/>
            <person name="Mewes H.-W."/>
            <person name="Mitterbauer R."/>
            <person name="Muehlbauer G."/>
            <person name="Muensterkoetter M."/>
            <person name="Nelson D."/>
            <person name="O'Donnell K."/>
            <person name="Ouellet T."/>
            <person name="Qi W."/>
            <person name="Quesneville H."/>
            <person name="Roncero M.I.G."/>
            <person name="Seong K.-Y."/>
            <person name="Tetko I.V."/>
            <person name="Urban M."/>
            <person name="Waalwijk C."/>
            <person name="Ward T.J."/>
            <person name="Yao J."/>
            <person name="Birren B.W."/>
            <person name="Kistler H.C."/>
        </authorList>
    </citation>
    <scope>NUCLEOTIDE SEQUENCE [LARGE SCALE GENOMIC DNA]</scope>
    <source>
        <strain evidence="3">ATCC MYA-4620 / CBS 123657 / FGSC 9075 / NRRL 31084 / PH-1</strain>
        <strain evidence="2">PH-1 / ATCC MYA-4620 / FGSC 9075 / NRRL 31084</strain>
    </source>
</reference>